<dbReference type="RefSeq" id="WP_188761205.1">
    <property type="nucleotide sequence ID" value="NZ_BMJM01000001.1"/>
</dbReference>
<evidence type="ECO:0000313" key="3">
    <source>
        <dbReference type="Proteomes" id="UP000635071"/>
    </source>
</evidence>
<dbReference type="SUPFAM" id="SSF56601">
    <property type="entry name" value="beta-lactamase/transpeptidase-like"/>
    <property type="match status" value="1"/>
</dbReference>
<dbReference type="GO" id="GO:0016787">
    <property type="term" value="F:hydrolase activity"/>
    <property type="evidence" value="ECO:0007669"/>
    <property type="project" value="UniProtKB-KW"/>
</dbReference>
<feature type="domain" description="Beta-lactamase-related" evidence="1">
    <location>
        <begin position="26"/>
        <end position="382"/>
    </location>
</feature>
<dbReference type="InterPro" id="IPR001466">
    <property type="entry name" value="Beta-lactam-related"/>
</dbReference>
<dbReference type="InterPro" id="IPR050789">
    <property type="entry name" value="Diverse_Enzym_Activities"/>
</dbReference>
<dbReference type="InterPro" id="IPR012338">
    <property type="entry name" value="Beta-lactam/transpept-like"/>
</dbReference>
<dbReference type="Gene3D" id="3.40.710.10">
    <property type="entry name" value="DD-peptidase/beta-lactamase superfamily"/>
    <property type="match status" value="1"/>
</dbReference>
<dbReference type="Pfam" id="PF00144">
    <property type="entry name" value="Beta-lactamase"/>
    <property type="match status" value="1"/>
</dbReference>
<keyword evidence="3" id="KW-1185">Reference proteome</keyword>
<dbReference type="PANTHER" id="PTHR43283:SF3">
    <property type="entry name" value="BETA-LACTAMASE FAMILY PROTEIN (AFU_ORTHOLOGUE AFUA_5G07500)"/>
    <property type="match status" value="1"/>
</dbReference>
<reference evidence="2" key="2">
    <citation type="submission" date="2020-09" db="EMBL/GenBank/DDBJ databases">
        <authorList>
            <person name="Sun Q."/>
            <person name="Zhou Y."/>
        </authorList>
    </citation>
    <scope>NUCLEOTIDE SEQUENCE</scope>
    <source>
        <strain evidence="2">CGMCC 1.15519</strain>
    </source>
</reference>
<evidence type="ECO:0000259" key="1">
    <source>
        <dbReference type="Pfam" id="PF00144"/>
    </source>
</evidence>
<reference evidence="2" key="1">
    <citation type="journal article" date="2014" name="Int. J. Syst. Evol. Microbiol.">
        <title>Complete genome sequence of Corynebacterium casei LMG S-19264T (=DSM 44701T), isolated from a smear-ripened cheese.</title>
        <authorList>
            <consortium name="US DOE Joint Genome Institute (JGI-PGF)"/>
            <person name="Walter F."/>
            <person name="Albersmeier A."/>
            <person name="Kalinowski J."/>
            <person name="Ruckert C."/>
        </authorList>
    </citation>
    <scope>NUCLEOTIDE SEQUENCE</scope>
    <source>
        <strain evidence="2">CGMCC 1.15519</strain>
    </source>
</reference>
<evidence type="ECO:0000313" key="2">
    <source>
        <dbReference type="EMBL" id="GGE00715.1"/>
    </source>
</evidence>
<sequence length="404" mass="44024">MDASLGFSPERLARIDKFLAERYTGPGRLPGTLTLVARHGDIAHIGITGHADVERGVPLAEDTIFRIYSMTKPITSVALMMLVEEGRIALEDPVHRYIPEWKNLAVFAAGTQKLGFQTTPVKRPMQVVDLLRHTAGLTYGFQLRTNIDEAYRREKIGEVEKSGTLADMIAALGKIPLEFSPGDAWNYSVATDVCGWLVQVVSGQPFDEFLSDRLFKPLGMVDTGFHVRDGQAHRLAGCYQPARAGGIELQDDAATSSFLKPASFISGGGGLVSTARDYLKFAQMLLNGGTADGHRYLSRKTIDLMTANHLPGDSSIAAMSKSMFSEAAYDGIGFGLGFATTLNAAQTLMPGSDGDYFWGGAASTFFWIDPEEDLVAIFMTQLIPSSTYPVRREVRTMVYSALDD</sequence>
<organism evidence="2 3">
    <name type="scientific">Sandarakinorhabdus glacialis</name>
    <dbReference type="NCBI Taxonomy" id="1614636"/>
    <lineage>
        <taxon>Bacteria</taxon>
        <taxon>Pseudomonadati</taxon>
        <taxon>Pseudomonadota</taxon>
        <taxon>Alphaproteobacteria</taxon>
        <taxon>Sphingomonadales</taxon>
        <taxon>Sphingosinicellaceae</taxon>
        <taxon>Sandarakinorhabdus</taxon>
    </lineage>
</organism>
<comment type="caution">
    <text evidence="2">The sequence shown here is derived from an EMBL/GenBank/DDBJ whole genome shotgun (WGS) entry which is preliminary data.</text>
</comment>
<keyword evidence="2" id="KW-0378">Hydrolase</keyword>
<dbReference type="AlphaFoldDB" id="A0A917E4R2"/>
<name>A0A917E4R2_9SPHN</name>
<protein>
    <submittedName>
        <fullName evidence="2">Serine hydrolase</fullName>
    </submittedName>
</protein>
<accession>A0A917E4R2</accession>
<dbReference type="PANTHER" id="PTHR43283">
    <property type="entry name" value="BETA-LACTAMASE-RELATED"/>
    <property type="match status" value="1"/>
</dbReference>
<proteinExistence type="predicted"/>
<gene>
    <name evidence="2" type="ORF">GCM10011529_03750</name>
</gene>
<dbReference type="Proteomes" id="UP000635071">
    <property type="component" value="Unassembled WGS sequence"/>
</dbReference>
<dbReference type="EMBL" id="BMJM01000001">
    <property type="protein sequence ID" value="GGE00715.1"/>
    <property type="molecule type" value="Genomic_DNA"/>
</dbReference>